<organism evidence="3 4">
    <name type="scientific">Nocardioides caeni</name>
    <dbReference type="NCBI Taxonomy" id="574700"/>
    <lineage>
        <taxon>Bacteria</taxon>
        <taxon>Bacillati</taxon>
        <taxon>Actinomycetota</taxon>
        <taxon>Actinomycetes</taxon>
        <taxon>Propionibacteriales</taxon>
        <taxon>Nocardioidaceae</taxon>
        <taxon>Nocardioides</taxon>
    </lineage>
</organism>
<sequence length="386" mass="41477">MSAALNATTGAVTTTGRLRRWLLIGLAIAAALALAVWTTRDSEEWPDPLDPRNPGPDGAQALARVLEDQGVDVRIVRSADELESEDIDDDTTVVVTATSSLSPTTTDRLRRHAAPGRIVLVDPSHLVLQAYDDRITARAGSADGVVADCTGDTALGDLRLDVEQSTVFDDVPTGRETCFATADGDVLVSDADAGIVLFGAGDALTNEQVTRGDNAAVALRLLGRDTELVWYVPDPTDAEPDEAVTLSSLIPRWIQPGLFLAALAALALVLWRVRRLGPLSREPLPVVVRGVETAHSRGRMYRRSGDRGHAAAALRRAARADVAAHLRLDRRTPPLEVAEAAARHLGARLDDIAALLTDDQPPPANDHDLVRLAHELTRLRREVRRG</sequence>
<feature type="transmembrane region" description="Helical" evidence="1">
    <location>
        <begin position="253"/>
        <end position="271"/>
    </location>
</feature>
<keyword evidence="1" id="KW-0472">Membrane</keyword>
<protein>
    <submittedName>
        <fullName evidence="3">DUF4350 domain-containing protein</fullName>
    </submittedName>
</protein>
<feature type="domain" description="DUF4350" evidence="2">
    <location>
        <begin position="51"/>
        <end position="222"/>
    </location>
</feature>
<keyword evidence="4" id="KW-1185">Reference proteome</keyword>
<accession>A0A4S8N745</accession>
<keyword evidence="1" id="KW-1133">Transmembrane helix</keyword>
<evidence type="ECO:0000313" key="3">
    <source>
        <dbReference type="EMBL" id="THV12070.1"/>
    </source>
</evidence>
<dbReference type="AlphaFoldDB" id="A0A4S8N745"/>
<dbReference type="EMBL" id="STGW01000007">
    <property type="protein sequence ID" value="THV12070.1"/>
    <property type="molecule type" value="Genomic_DNA"/>
</dbReference>
<dbReference type="RefSeq" id="WP_136563121.1">
    <property type="nucleotide sequence ID" value="NZ_BAABLS010000004.1"/>
</dbReference>
<gene>
    <name evidence="3" type="ORF">E9934_11955</name>
</gene>
<dbReference type="OrthoDB" id="5241668at2"/>
<evidence type="ECO:0000256" key="1">
    <source>
        <dbReference type="SAM" id="Phobius"/>
    </source>
</evidence>
<evidence type="ECO:0000259" key="2">
    <source>
        <dbReference type="Pfam" id="PF14258"/>
    </source>
</evidence>
<dbReference type="Proteomes" id="UP000307087">
    <property type="component" value="Unassembled WGS sequence"/>
</dbReference>
<dbReference type="Pfam" id="PF14258">
    <property type="entry name" value="DUF4350"/>
    <property type="match status" value="1"/>
</dbReference>
<evidence type="ECO:0000313" key="4">
    <source>
        <dbReference type="Proteomes" id="UP000307087"/>
    </source>
</evidence>
<proteinExistence type="predicted"/>
<reference evidence="3 4" key="1">
    <citation type="journal article" date="2009" name="Int. J. Syst. Evol. Microbiol.">
        <title>Nocardioides caeni sp. nov., isolated from wastewater.</title>
        <authorList>
            <person name="Yoon J.H."/>
            <person name="Kang S.J."/>
            <person name="Park S."/>
            <person name="Kim W."/>
            <person name="Oh T.K."/>
        </authorList>
    </citation>
    <scope>NUCLEOTIDE SEQUENCE [LARGE SCALE GENOMIC DNA]</scope>
    <source>
        <strain evidence="3 4">DSM 23134</strain>
    </source>
</reference>
<name>A0A4S8N745_9ACTN</name>
<keyword evidence="1" id="KW-0812">Transmembrane</keyword>
<feature type="transmembrane region" description="Helical" evidence="1">
    <location>
        <begin position="21"/>
        <end position="39"/>
    </location>
</feature>
<comment type="caution">
    <text evidence="3">The sequence shown here is derived from an EMBL/GenBank/DDBJ whole genome shotgun (WGS) entry which is preliminary data.</text>
</comment>
<dbReference type="InterPro" id="IPR025646">
    <property type="entry name" value="DUF4350"/>
</dbReference>